<dbReference type="EMBL" id="FOCG01000001">
    <property type="protein sequence ID" value="SEM50793.1"/>
    <property type="molecule type" value="Genomic_DNA"/>
</dbReference>
<keyword evidence="8" id="KW-1185">Reference proteome</keyword>
<keyword evidence="4 6" id="KW-1133">Transmembrane helix</keyword>
<dbReference type="RefSeq" id="WP_092750963.1">
    <property type="nucleotide sequence ID" value="NZ_FOCG01000001.1"/>
</dbReference>
<accession>A0A1H7YXR8</accession>
<organism evidence="7 8">
    <name type="scientific">Hydrogenoanaerobacterium saccharovorans</name>
    <dbReference type="NCBI Taxonomy" id="474960"/>
    <lineage>
        <taxon>Bacteria</taxon>
        <taxon>Bacillati</taxon>
        <taxon>Bacillota</taxon>
        <taxon>Clostridia</taxon>
        <taxon>Eubacteriales</taxon>
        <taxon>Oscillospiraceae</taxon>
        <taxon>Hydrogenoanaerobacterium</taxon>
    </lineage>
</organism>
<dbReference type="GO" id="GO:0022857">
    <property type="term" value="F:transmembrane transporter activity"/>
    <property type="evidence" value="ECO:0007669"/>
    <property type="project" value="InterPro"/>
</dbReference>
<evidence type="ECO:0000313" key="8">
    <source>
        <dbReference type="Proteomes" id="UP000199158"/>
    </source>
</evidence>
<dbReference type="GO" id="GO:0005886">
    <property type="term" value="C:plasma membrane"/>
    <property type="evidence" value="ECO:0007669"/>
    <property type="project" value="UniProtKB-SubCell"/>
</dbReference>
<keyword evidence="3 6" id="KW-0812">Transmembrane</keyword>
<evidence type="ECO:0000256" key="3">
    <source>
        <dbReference type="ARBA" id="ARBA00022692"/>
    </source>
</evidence>
<dbReference type="PANTHER" id="PTHR32196">
    <property type="entry name" value="ABC TRANSPORTER PERMEASE PROTEIN YPHD-RELATED-RELATED"/>
    <property type="match status" value="1"/>
</dbReference>
<evidence type="ECO:0000256" key="5">
    <source>
        <dbReference type="ARBA" id="ARBA00023136"/>
    </source>
</evidence>
<proteinExistence type="predicted"/>
<feature type="transmembrane region" description="Helical" evidence="6">
    <location>
        <begin position="69"/>
        <end position="86"/>
    </location>
</feature>
<evidence type="ECO:0000313" key="7">
    <source>
        <dbReference type="EMBL" id="SEM50793.1"/>
    </source>
</evidence>
<dbReference type="STRING" id="474960.SAMN05216180_0313"/>
<feature type="transmembrane region" description="Helical" evidence="6">
    <location>
        <begin position="265"/>
        <end position="285"/>
    </location>
</feature>
<keyword evidence="5 6" id="KW-0472">Membrane</keyword>
<protein>
    <submittedName>
        <fullName evidence="7">Monosaccharide ABC transporter membrane protein, CUT2 family</fullName>
    </submittedName>
</protein>
<evidence type="ECO:0000256" key="4">
    <source>
        <dbReference type="ARBA" id="ARBA00022989"/>
    </source>
</evidence>
<gene>
    <name evidence="7" type="ORF">SAMN05216180_0313</name>
</gene>
<feature type="transmembrane region" description="Helical" evidence="6">
    <location>
        <begin position="126"/>
        <end position="147"/>
    </location>
</feature>
<feature type="transmembrane region" description="Helical" evidence="6">
    <location>
        <begin position="297"/>
        <end position="315"/>
    </location>
</feature>
<feature type="transmembrane region" description="Helical" evidence="6">
    <location>
        <begin position="92"/>
        <end position="114"/>
    </location>
</feature>
<dbReference type="Proteomes" id="UP000199158">
    <property type="component" value="Unassembled WGS sequence"/>
</dbReference>
<feature type="transmembrane region" description="Helical" evidence="6">
    <location>
        <begin position="12"/>
        <end position="31"/>
    </location>
</feature>
<feature type="transmembrane region" description="Helical" evidence="6">
    <location>
        <begin position="43"/>
        <end position="62"/>
    </location>
</feature>
<name>A0A1H7YXR8_9FIRM</name>
<evidence type="ECO:0000256" key="6">
    <source>
        <dbReference type="SAM" id="Phobius"/>
    </source>
</evidence>
<dbReference type="InterPro" id="IPR001851">
    <property type="entry name" value="ABC_transp_permease"/>
</dbReference>
<evidence type="ECO:0000256" key="1">
    <source>
        <dbReference type="ARBA" id="ARBA00004651"/>
    </source>
</evidence>
<feature type="transmembrane region" description="Helical" evidence="6">
    <location>
        <begin position="187"/>
        <end position="210"/>
    </location>
</feature>
<reference evidence="7 8" key="1">
    <citation type="submission" date="2016-10" db="EMBL/GenBank/DDBJ databases">
        <authorList>
            <person name="de Groot N.N."/>
        </authorList>
    </citation>
    <scope>NUCLEOTIDE SEQUENCE [LARGE SCALE GENOMIC DNA]</scope>
    <source>
        <strain evidence="7 8">CGMCC 1.5070</strain>
    </source>
</reference>
<keyword evidence="2" id="KW-1003">Cell membrane</keyword>
<dbReference type="AlphaFoldDB" id="A0A1H7YXR8"/>
<feature type="transmembrane region" description="Helical" evidence="6">
    <location>
        <begin position="241"/>
        <end position="259"/>
    </location>
</feature>
<sequence>MNRIKTGIKQMGLPRLIIILFLLLLIVTAIFQQQNMGTLVSDVLVRFGMNMVLALAMVPAVMSGTGMNFGLPVGLLCGILGGLISIEVGFKGWTGILMAIAISIPFGIVAGYLYGKLLNAVKGSEMMVGTYVGYAIVSLMCIGWLIMPFKDPTMVWPIGGSGSGLRSTIALSGNYDGIFNNFFSFKIFGITIPFGLILFALIACLLMWLFSRSKIGVGMKAVGDNPRFAIASGISVNKSRIIGTVLSTVLGAIGIIFYAQSFGFYQLYNAPLNMAFAPVAAVLLGGATAKTCKISHVILGTFLFQALLTIALPVANQLMPEGSLSEVIRIIVSNGIILYALSQTGGGDNA</sequence>
<dbReference type="PANTHER" id="PTHR32196:SF15">
    <property type="entry name" value="SUGAR ABC TRANSPORTER PERMEASE PROTEIN"/>
    <property type="match status" value="1"/>
</dbReference>
<dbReference type="Pfam" id="PF02653">
    <property type="entry name" value="BPD_transp_2"/>
    <property type="match status" value="1"/>
</dbReference>
<dbReference type="OrthoDB" id="5499919at2"/>
<evidence type="ECO:0000256" key="2">
    <source>
        <dbReference type="ARBA" id="ARBA00022475"/>
    </source>
</evidence>
<comment type="subcellular location">
    <subcellularLocation>
        <location evidence="1">Cell membrane</location>
        <topology evidence="1">Multi-pass membrane protein</topology>
    </subcellularLocation>
</comment>